<name>A0A5N6H5E5_ASPFL</name>
<gene>
    <name evidence="2" type="ORF">BDV35DRAFT_181891</name>
</gene>
<feature type="transmembrane region" description="Helical" evidence="1">
    <location>
        <begin position="29"/>
        <end position="49"/>
    </location>
</feature>
<accession>A0A5N6H5E5</accession>
<reference evidence="2" key="1">
    <citation type="submission" date="2019-04" db="EMBL/GenBank/DDBJ databases">
        <title>Friends and foes A comparative genomics study of 23 Aspergillus species from section Flavi.</title>
        <authorList>
            <consortium name="DOE Joint Genome Institute"/>
            <person name="Kjaerbolling I."/>
            <person name="Vesth T."/>
            <person name="Frisvad J.C."/>
            <person name="Nybo J.L."/>
            <person name="Theobald S."/>
            <person name="Kildgaard S."/>
            <person name="Isbrandt T."/>
            <person name="Kuo A."/>
            <person name="Sato A."/>
            <person name="Lyhne E.K."/>
            <person name="Kogle M.E."/>
            <person name="Wiebenga A."/>
            <person name="Kun R.S."/>
            <person name="Lubbers R.J."/>
            <person name="Makela M.R."/>
            <person name="Barry K."/>
            <person name="Chovatia M."/>
            <person name="Clum A."/>
            <person name="Daum C."/>
            <person name="Haridas S."/>
            <person name="He G."/>
            <person name="LaButti K."/>
            <person name="Lipzen A."/>
            <person name="Mondo S."/>
            <person name="Riley R."/>
            <person name="Salamov A."/>
            <person name="Simmons B.A."/>
            <person name="Magnuson J.K."/>
            <person name="Henrissat B."/>
            <person name="Mortensen U.H."/>
            <person name="Larsen T.O."/>
            <person name="Devries R.P."/>
            <person name="Grigoriev I.V."/>
            <person name="Machida M."/>
            <person name="Baker S.E."/>
            <person name="Andersen M.R."/>
        </authorList>
    </citation>
    <scope>NUCLEOTIDE SEQUENCE [LARGE SCALE GENOMIC DNA]</scope>
    <source>
        <strain evidence="2">CBS 121.62</strain>
    </source>
</reference>
<organism evidence="2">
    <name type="scientific">Aspergillus flavus</name>
    <dbReference type="NCBI Taxonomy" id="5059"/>
    <lineage>
        <taxon>Eukaryota</taxon>
        <taxon>Fungi</taxon>
        <taxon>Dikarya</taxon>
        <taxon>Ascomycota</taxon>
        <taxon>Pezizomycotina</taxon>
        <taxon>Eurotiomycetes</taxon>
        <taxon>Eurotiomycetidae</taxon>
        <taxon>Eurotiales</taxon>
        <taxon>Aspergillaceae</taxon>
        <taxon>Aspergillus</taxon>
        <taxon>Aspergillus subgen. Circumdati</taxon>
    </lineage>
</organism>
<feature type="transmembrane region" description="Helical" evidence="1">
    <location>
        <begin position="121"/>
        <end position="142"/>
    </location>
</feature>
<dbReference type="EMBL" id="ML734585">
    <property type="protein sequence ID" value="KAB8247813.1"/>
    <property type="molecule type" value="Genomic_DNA"/>
</dbReference>
<sequence>MDSSASIITSIKPRIRIAPTIRHPPHKVYLPRAILVEFYFFFSMLRSILYQRLRLISEWWTEFQSWNPFADLSSPLSDCRSISRMQDLGRFSLSNIYPWMLRPNIGNWPGTQSPSFNFQPLNIRCCLDFLFFFSFFLLFSSLPTATIESSGKRFNCKLDKKSNKLPSFNPFPPVLGRWGFYISPSTWLYSVFNGHRNRMPALPTGSMTEKKVSLMDLFLASTNAARSGPHFHLNGYNQRQKLTRVTSLPQPS</sequence>
<proteinExistence type="predicted"/>
<keyword evidence="1" id="KW-0812">Transmembrane</keyword>
<dbReference type="Proteomes" id="UP000325434">
    <property type="component" value="Unassembled WGS sequence"/>
</dbReference>
<evidence type="ECO:0000256" key="1">
    <source>
        <dbReference type="SAM" id="Phobius"/>
    </source>
</evidence>
<keyword evidence="1" id="KW-1133">Transmembrane helix</keyword>
<evidence type="ECO:0000313" key="2">
    <source>
        <dbReference type="EMBL" id="KAB8247813.1"/>
    </source>
</evidence>
<dbReference type="AlphaFoldDB" id="A0A5N6H5E5"/>
<protein>
    <submittedName>
        <fullName evidence="2">Uncharacterized protein</fullName>
    </submittedName>
</protein>
<keyword evidence="1" id="KW-0472">Membrane</keyword>